<accession>A0A7S4MQV7</accession>
<sequence>MESSYYLMIGQCSKITRTKLHSIGKWEATNDAYDAIKILKLIKSLSHRTTDQKYFPLSLHMAKRSVYTPRQGPYTTNSQMVKNLKARVEIVQEIGGTIGEDTKLVEAELKVHLEEEGVLDINSTDDHRNEVKRRARDRYLAIVLLNAADRYRSGGQIMKELKNDQLKGHGKFPKNMAEGLGMLSDYSVSAGMPQLMNDSEGIVFSQQEEIALAQPKGRDKSELKLHICQKKGHYSYECTATGPVLRYDGAILQLNATLDRNSEDEADDIPGFQFLNVGNQAYRGNPYEEVEAILFGHDDVREESVNYSCNDMHPLAYPNSSSDEDSPRDKAYVMSMRLQEGTTEYTFLQRGKIDPNWTLLDTGSSIDVFSNLDLLNGIRKSDESTKIHCNTGIIRVTHKGTLPGYRKVWFNKRGISNILPMSNVEDKLPIMYYIVRGDRFVVQKPNEQLVLNQSQSGFYYHDIGNRDIVMVSTVAGNPEGYTDIEYAAAKEAKSGLALVGNPNTKDYINMVRAGLNRNFPITPDAVTAANKSFGPEVASLKGKTVRKSLNPFVTKYVEIPKAILELNKSVTLTEDVMFVNGLIFFVSTSRRIKFTTIEYIP</sequence>
<reference evidence="1" key="1">
    <citation type="submission" date="2021-01" db="EMBL/GenBank/DDBJ databases">
        <authorList>
            <person name="Corre E."/>
            <person name="Pelletier E."/>
            <person name="Niang G."/>
            <person name="Scheremetjew M."/>
            <person name="Finn R."/>
            <person name="Kale V."/>
            <person name="Holt S."/>
            <person name="Cochrane G."/>
            <person name="Meng A."/>
            <person name="Brown T."/>
            <person name="Cohen L."/>
        </authorList>
    </citation>
    <scope>NUCLEOTIDE SEQUENCE</scope>
    <source>
        <strain evidence="1">Isolate 1302-5</strain>
    </source>
</reference>
<proteinExistence type="predicted"/>
<evidence type="ECO:0000313" key="1">
    <source>
        <dbReference type="EMBL" id="CAE2237672.1"/>
    </source>
</evidence>
<protein>
    <submittedName>
        <fullName evidence="1">Uncharacterized protein</fullName>
    </submittedName>
</protein>
<name>A0A7S4MQV7_9STRA</name>
<dbReference type="EMBL" id="HBKQ01021419">
    <property type="protein sequence ID" value="CAE2237672.1"/>
    <property type="molecule type" value="Transcribed_RNA"/>
</dbReference>
<organism evidence="1">
    <name type="scientific">Odontella aurita</name>
    <dbReference type="NCBI Taxonomy" id="265563"/>
    <lineage>
        <taxon>Eukaryota</taxon>
        <taxon>Sar</taxon>
        <taxon>Stramenopiles</taxon>
        <taxon>Ochrophyta</taxon>
        <taxon>Bacillariophyta</taxon>
        <taxon>Mediophyceae</taxon>
        <taxon>Biddulphiophycidae</taxon>
        <taxon>Eupodiscales</taxon>
        <taxon>Odontellaceae</taxon>
        <taxon>Odontella</taxon>
    </lineage>
</organism>
<gene>
    <name evidence="1" type="ORF">OAUR00152_LOCUS14517</name>
</gene>
<dbReference type="AlphaFoldDB" id="A0A7S4MQV7"/>